<dbReference type="Pfam" id="PF00561">
    <property type="entry name" value="Abhydrolase_1"/>
    <property type="match status" value="1"/>
</dbReference>
<feature type="domain" description="Poly-beta-hydroxybutyrate polymerase N-terminal" evidence="4">
    <location>
        <begin position="77"/>
        <end position="244"/>
    </location>
</feature>
<organism evidence="5 6">
    <name type="scientific">Tsukamurella soli</name>
    <dbReference type="NCBI Taxonomy" id="644556"/>
    <lineage>
        <taxon>Bacteria</taxon>
        <taxon>Bacillati</taxon>
        <taxon>Actinomycetota</taxon>
        <taxon>Actinomycetes</taxon>
        <taxon>Mycobacteriales</taxon>
        <taxon>Tsukamurellaceae</taxon>
        <taxon>Tsukamurella</taxon>
    </lineage>
</organism>
<evidence type="ECO:0000259" key="3">
    <source>
        <dbReference type="Pfam" id="PF00561"/>
    </source>
</evidence>
<dbReference type="InterPro" id="IPR000073">
    <property type="entry name" value="AB_hydrolase_1"/>
</dbReference>
<feature type="domain" description="AB hydrolase-1" evidence="3">
    <location>
        <begin position="248"/>
        <end position="490"/>
    </location>
</feature>
<evidence type="ECO:0000256" key="1">
    <source>
        <dbReference type="ARBA" id="ARBA00022679"/>
    </source>
</evidence>
<dbReference type="PANTHER" id="PTHR36837">
    <property type="entry name" value="POLY(3-HYDROXYALKANOATE) POLYMERASE SUBUNIT PHAC"/>
    <property type="match status" value="1"/>
</dbReference>
<keyword evidence="2" id="KW-0012">Acyltransferase</keyword>
<keyword evidence="6" id="KW-1185">Reference proteome</keyword>
<dbReference type="InterPro" id="IPR051321">
    <property type="entry name" value="PHA/PHB_synthase"/>
</dbReference>
<accession>A0ABP8JFI1</accession>
<dbReference type="Proteomes" id="UP001500635">
    <property type="component" value="Unassembled WGS sequence"/>
</dbReference>
<evidence type="ECO:0000313" key="5">
    <source>
        <dbReference type="EMBL" id="GAA4390080.1"/>
    </source>
</evidence>
<dbReference type="PANTHER" id="PTHR36837:SF5">
    <property type="entry name" value="POLY-3-HYDROXYBUTYRATE SYNTHASE"/>
    <property type="match status" value="1"/>
</dbReference>
<sequence length="564" mass="61366">MSSPEPAQQEMAAPLDLLLVNSTKSFTRRMMPDGSWVRLAAEVAKQPAPFIGNGKVLATELLQIVAGKSDREPKRGDRRFADPAWTGNPLLKRIKQAYLATSDTVYRIHGGLELDYSDNEKVKFVIDNLVEGLAPTNNPVLSPLAWKALIDTGGLSVVRGAKAFAKDMKSKPRVPSMVEPDSFAVGETVAVTRGSVVLRTRLFELIQYAPQTEQVREIPLLVVPPVINKYYIMDLAPGRSLVEYYVAGGQQVFMMSWRNPAKRHRNWGFDEYGAAIVEALDALESITGRSRANVFATCSGGILASMVLSHLAAIGQGSRVPSLSLGVTVLDQSYAGFASAVSGEEAAEAAIRSSESKGYLDGAAMAEVFAWLRPTDLVWRYWVNNYLEGRSPAPFDVLFWNADTTRMTAALHRDMVLLALHNKLVTPGAATMLGTPVDLGKVEADSYVMGGIADHICPWQATYRSAALLGGRDNRYVLSSSGHIASLVNPPTNKKASNRIADVDPSITPDEWMERVENTPGSWWPDHLEWLTARSGDEVDAPQILGAAGFEPLAPAPGTYVLEN</sequence>
<evidence type="ECO:0000259" key="4">
    <source>
        <dbReference type="Pfam" id="PF07167"/>
    </source>
</evidence>
<evidence type="ECO:0000256" key="2">
    <source>
        <dbReference type="ARBA" id="ARBA00023315"/>
    </source>
</evidence>
<dbReference type="EMBL" id="BAABFR010000021">
    <property type="protein sequence ID" value="GAA4390080.1"/>
    <property type="molecule type" value="Genomic_DNA"/>
</dbReference>
<keyword evidence="1" id="KW-0808">Transferase</keyword>
<reference evidence="6" key="1">
    <citation type="journal article" date="2019" name="Int. J. Syst. Evol. Microbiol.">
        <title>The Global Catalogue of Microorganisms (GCM) 10K type strain sequencing project: providing services to taxonomists for standard genome sequencing and annotation.</title>
        <authorList>
            <consortium name="The Broad Institute Genomics Platform"/>
            <consortium name="The Broad Institute Genome Sequencing Center for Infectious Disease"/>
            <person name="Wu L."/>
            <person name="Ma J."/>
        </authorList>
    </citation>
    <scope>NUCLEOTIDE SEQUENCE [LARGE SCALE GENOMIC DNA]</scope>
    <source>
        <strain evidence="6">JCM 17688</strain>
    </source>
</reference>
<dbReference type="Pfam" id="PF07167">
    <property type="entry name" value="PhaC_N"/>
    <property type="match status" value="1"/>
</dbReference>
<evidence type="ECO:0000313" key="6">
    <source>
        <dbReference type="Proteomes" id="UP001500635"/>
    </source>
</evidence>
<dbReference type="InterPro" id="IPR010941">
    <property type="entry name" value="PhaC_N"/>
</dbReference>
<protein>
    <submittedName>
        <fullName evidence="5">Alpha/beta fold hydrolase</fullName>
    </submittedName>
</protein>
<gene>
    <name evidence="5" type="ORF">GCM10023147_17630</name>
</gene>
<keyword evidence="5" id="KW-0378">Hydrolase</keyword>
<dbReference type="Gene3D" id="3.40.50.1820">
    <property type="entry name" value="alpha/beta hydrolase"/>
    <property type="match status" value="1"/>
</dbReference>
<dbReference type="RefSeq" id="WP_344993913.1">
    <property type="nucleotide sequence ID" value="NZ_BAABFR010000021.1"/>
</dbReference>
<comment type="caution">
    <text evidence="5">The sequence shown here is derived from an EMBL/GenBank/DDBJ whole genome shotgun (WGS) entry which is preliminary data.</text>
</comment>
<dbReference type="SUPFAM" id="SSF53474">
    <property type="entry name" value="alpha/beta-Hydrolases"/>
    <property type="match status" value="1"/>
</dbReference>
<dbReference type="InterPro" id="IPR029058">
    <property type="entry name" value="AB_hydrolase_fold"/>
</dbReference>
<name>A0ABP8JFI1_9ACTN</name>
<proteinExistence type="predicted"/>
<dbReference type="GO" id="GO:0016787">
    <property type="term" value="F:hydrolase activity"/>
    <property type="evidence" value="ECO:0007669"/>
    <property type="project" value="UniProtKB-KW"/>
</dbReference>